<dbReference type="Pfam" id="PF13643">
    <property type="entry name" value="DUF4145"/>
    <property type="match status" value="1"/>
</dbReference>
<dbReference type="InterPro" id="IPR025285">
    <property type="entry name" value="DUF4145"/>
</dbReference>
<name>A0AB37INF9_ENTHR</name>
<dbReference type="RefSeq" id="WP_113792705.1">
    <property type="nucleotide sequence ID" value="NZ_JBFCRC010000040.1"/>
</dbReference>
<comment type="caution">
    <text evidence="2">The sequence shown here is derived from an EMBL/GenBank/DDBJ whole genome shotgun (WGS) entry which is preliminary data.</text>
</comment>
<evidence type="ECO:0000313" key="3">
    <source>
        <dbReference type="Proteomes" id="UP000253498"/>
    </source>
</evidence>
<dbReference type="Proteomes" id="UP000253498">
    <property type="component" value="Unassembled WGS sequence"/>
</dbReference>
<evidence type="ECO:0000259" key="1">
    <source>
        <dbReference type="Pfam" id="PF13643"/>
    </source>
</evidence>
<organism evidence="2 3">
    <name type="scientific">Enterococcus hirae</name>
    <dbReference type="NCBI Taxonomy" id="1354"/>
    <lineage>
        <taxon>Bacteria</taxon>
        <taxon>Bacillati</taxon>
        <taxon>Bacillota</taxon>
        <taxon>Bacilli</taxon>
        <taxon>Lactobacillales</taxon>
        <taxon>Enterococcaceae</taxon>
        <taxon>Enterococcus</taxon>
    </lineage>
</organism>
<sequence>MNKISDFQYLQWKGTTLNERDFVCGYCNRHTSSISGLPLLKSDMGMLHQHDKNGIYICTHCQLPSFFFGNEQMPGNKFGNPVSGISDELSNLYDEARNSYSVGAYTGAVLLCRKLLMNIAVELGAETGKKFIEYVNYLDENHYISRNSKSWVDKIRTTGNEATHETVIKSKDDATTLIKFCEMIMKTNFEYPSILDSDN</sequence>
<accession>A0AB37INF9</accession>
<reference evidence="2 3" key="1">
    <citation type="submission" date="2015-06" db="EMBL/GenBank/DDBJ databases">
        <title>The Genome Sequence of Enterococcus hirae 88EA1.</title>
        <authorList>
            <consortium name="The Broad Institute Genomics Platform"/>
            <consortium name="The Broad Institute Genome Sequencing Center for Infectious Disease"/>
            <person name="Earl A.M."/>
            <person name="Van Tyne D."/>
            <person name="Lebreton F."/>
            <person name="Saavedra J.T."/>
            <person name="Gilmore M.S."/>
            <person name="Manson McGuire A."/>
            <person name="Clock S."/>
            <person name="Crupain M."/>
            <person name="Rangan U."/>
            <person name="Young S."/>
            <person name="Abouelleil A."/>
            <person name="Cao P."/>
            <person name="Chapman S.B."/>
            <person name="Griggs A."/>
            <person name="Priest M."/>
            <person name="Shea T."/>
            <person name="Wortman J."/>
            <person name="Nusbaum C."/>
            <person name="Birren B."/>
        </authorList>
    </citation>
    <scope>NUCLEOTIDE SEQUENCE [LARGE SCALE GENOMIC DNA]</scope>
    <source>
        <strain evidence="2 3">88EA1</strain>
    </source>
</reference>
<protein>
    <recommendedName>
        <fullName evidence="1">DUF4145 domain-containing protein</fullName>
    </recommendedName>
</protein>
<evidence type="ECO:0000313" key="2">
    <source>
        <dbReference type="EMBL" id="RBT69460.1"/>
    </source>
</evidence>
<proteinExistence type="predicted"/>
<feature type="domain" description="DUF4145" evidence="1">
    <location>
        <begin position="95"/>
        <end position="182"/>
    </location>
</feature>
<dbReference type="EMBL" id="LESJ01000004">
    <property type="protein sequence ID" value="RBT69460.1"/>
    <property type="molecule type" value="Genomic_DNA"/>
</dbReference>
<dbReference type="AlphaFoldDB" id="A0AB37INF9"/>
<gene>
    <name evidence="2" type="ORF">EB03_01130</name>
</gene>